<accession>A0A2B7Z998</accession>
<protein>
    <submittedName>
        <fullName evidence="2">Uncharacterized protein</fullName>
    </submittedName>
</protein>
<proteinExistence type="predicted"/>
<dbReference type="AlphaFoldDB" id="A0A2B7Z998"/>
<evidence type="ECO:0000313" key="3">
    <source>
        <dbReference type="Proteomes" id="UP000226031"/>
    </source>
</evidence>
<evidence type="ECO:0000313" key="2">
    <source>
        <dbReference type="EMBL" id="PGH29582.1"/>
    </source>
</evidence>
<dbReference type="EMBL" id="PDND01000228">
    <property type="protein sequence ID" value="PGH29582.1"/>
    <property type="molecule type" value="Genomic_DNA"/>
</dbReference>
<dbReference type="Proteomes" id="UP000226031">
    <property type="component" value="Unassembled WGS sequence"/>
</dbReference>
<feature type="region of interest" description="Disordered" evidence="1">
    <location>
        <begin position="128"/>
        <end position="148"/>
    </location>
</feature>
<evidence type="ECO:0000256" key="1">
    <source>
        <dbReference type="SAM" id="MobiDB-lite"/>
    </source>
</evidence>
<gene>
    <name evidence="2" type="ORF">GX50_07660</name>
</gene>
<comment type="caution">
    <text evidence="2">The sequence shown here is derived from an EMBL/GenBank/DDBJ whole genome shotgun (WGS) entry which is preliminary data.</text>
</comment>
<feature type="compositionally biased region" description="Basic and acidic residues" evidence="1">
    <location>
        <begin position="139"/>
        <end position="148"/>
    </location>
</feature>
<reference evidence="2 3" key="1">
    <citation type="submission" date="2017-10" db="EMBL/GenBank/DDBJ databases">
        <title>Comparative genomics in systemic dimorphic fungi from Ajellomycetaceae.</title>
        <authorList>
            <person name="Munoz J.F."/>
            <person name="Mcewen J.G."/>
            <person name="Clay O.K."/>
            <person name="Cuomo C.A."/>
        </authorList>
    </citation>
    <scope>NUCLEOTIDE SEQUENCE [LARGE SCALE GENOMIC DNA]</scope>
    <source>
        <strain evidence="2 3">UAMH4076</strain>
    </source>
</reference>
<sequence length="148" mass="16039">MIAGSSTSTSFFLNLQGPRCLQPKPIDELPTVPPCVSTPHPRRTLKPYTTNIIHIDPTTVQRDLAITMLAKLGFLANRYLLGTSTRFPSSSIASQGSSLRYSTGKAEVTLRMSPSISALVPVGSRATERNAGHYSTDALSHRDEAVRN</sequence>
<name>A0A2B7Z998_9EURO</name>
<keyword evidence="3" id="KW-1185">Reference proteome</keyword>
<organism evidence="2 3">
    <name type="scientific">[Emmonsia] crescens</name>
    <dbReference type="NCBI Taxonomy" id="73230"/>
    <lineage>
        <taxon>Eukaryota</taxon>
        <taxon>Fungi</taxon>
        <taxon>Dikarya</taxon>
        <taxon>Ascomycota</taxon>
        <taxon>Pezizomycotina</taxon>
        <taxon>Eurotiomycetes</taxon>
        <taxon>Eurotiomycetidae</taxon>
        <taxon>Onygenales</taxon>
        <taxon>Ajellomycetaceae</taxon>
        <taxon>Emergomyces</taxon>
    </lineage>
</organism>